<evidence type="ECO:0000313" key="1">
    <source>
        <dbReference type="EMBL" id="MBO8478191.1"/>
    </source>
</evidence>
<protein>
    <submittedName>
        <fullName evidence="1">Uncharacterized protein</fullName>
    </submittedName>
</protein>
<accession>A0A9D9ITP7</accession>
<comment type="caution">
    <text evidence="1">The sequence shown here is derived from an EMBL/GenBank/DDBJ whole genome shotgun (WGS) entry which is preliminary data.</text>
</comment>
<evidence type="ECO:0000313" key="2">
    <source>
        <dbReference type="Proteomes" id="UP000823771"/>
    </source>
</evidence>
<organism evidence="1 2">
    <name type="scientific">Candidatus Cryptobacteroides excrementipullorum</name>
    <dbReference type="NCBI Taxonomy" id="2840761"/>
    <lineage>
        <taxon>Bacteria</taxon>
        <taxon>Pseudomonadati</taxon>
        <taxon>Bacteroidota</taxon>
        <taxon>Bacteroidia</taxon>
        <taxon>Bacteroidales</taxon>
        <taxon>Candidatus Cryptobacteroides</taxon>
    </lineage>
</organism>
<reference evidence="1" key="1">
    <citation type="submission" date="2020-10" db="EMBL/GenBank/DDBJ databases">
        <authorList>
            <person name="Gilroy R."/>
        </authorList>
    </citation>
    <scope>NUCLEOTIDE SEQUENCE</scope>
    <source>
        <strain evidence="1">2478</strain>
    </source>
</reference>
<name>A0A9D9ITP7_9BACT</name>
<dbReference type="EMBL" id="JADILZ010000041">
    <property type="protein sequence ID" value="MBO8478191.1"/>
    <property type="molecule type" value="Genomic_DNA"/>
</dbReference>
<proteinExistence type="predicted"/>
<reference evidence="1" key="2">
    <citation type="journal article" date="2021" name="PeerJ">
        <title>Extensive microbial diversity within the chicken gut microbiome revealed by metagenomics and culture.</title>
        <authorList>
            <person name="Gilroy R."/>
            <person name="Ravi A."/>
            <person name="Getino M."/>
            <person name="Pursley I."/>
            <person name="Horton D.L."/>
            <person name="Alikhan N.F."/>
            <person name="Baker D."/>
            <person name="Gharbi K."/>
            <person name="Hall N."/>
            <person name="Watson M."/>
            <person name="Adriaenssens E.M."/>
            <person name="Foster-Nyarko E."/>
            <person name="Jarju S."/>
            <person name="Secka A."/>
            <person name="Antonio M."/>
            <person name="Oren A."/>
            <person name="Chaudhuri R.R."/>
            <person name="La Ragione R."/>
            <person name="Hildebrand F."/>
            <person name="Pallen M.J."/>
        </authorList>
    </citation>
    <scope>NUCLEOTIDE SEQUENCE</scope>
    <source>
        <strain evidence="1">2478</strain>
    </source>
</reference>
<dbReference type="Proteomes" id="UP000823771">
    <property type="component" value="Unassembled WGS sequence"/>
</dbReference>
<gene>
    <name evidence="1" type="ORF">IAB80_04830</name>
</gene>
<sequence length="69" mass="7766">MATIYTVICPKCGHKFEVTKGILMSEANLDPVPEERKEETPFKCPVCGLEMSTQDEDFNQHCESVIMAD</sequence>
<dbReference type="AlphaFoldDB" id="A0A9D9ITP7"/>